<evidence type="ECO:0008006" key="4">
    <source>
        <dbReference type="Google" id="ProtNLM"/>
    </source>
</evidence>
<evidence type="ECO:0000313" key="2">
    <source>
        <dbReference type="EMBL" id="MCE4555222.1"/>
    </source>
</evidence>
<evidence type="ECO:0000313" key="3">
    <source>
        <dbReference type="Proteomes" id="UP001200741"/>
    </source>
</evidence>
<feature type="chain" id="PRO_5046701709" description="PEP-CTERM protein-sorting domain-containing protein" evidence="1">
    <location>
        <begin position="23"/>
        <end position="193"/>
    </location>
</feature>
<dbReference type="Proteomes" id="UP001200741">
    <property type="component" value="Unassembled WGS sequence"/>
</dbReference>
<keyword evidence="1" id="KW-0732">Signal</keyword>
<keyword evidence="3" id="KW-1185">Reference proteome</keyword>
<evidence type="ECO:0000256" key="1">
    <source>
        <dbReference type="SAM" id="SignalP"/>
    </source>
</evidence>
<gene>
    <name evidence="2" type="ORF">LXT13_12405</name>
</gene>
<accession>A0ABS8XWH3</accession>
<feature type="signal peptide" evidence="1">
    <location>
        <begin position="1"/>
        <end position="22"/>
    </location>
</feature>
<dbReference type="EMBL" id="JAJTWU010000004">
    <property type="protein sequence ID" value="MCE4555222.1"/>
    <property type="molecule type" value="Genomic_DNA"/>
</dbReference>
<name>A0ABS8XWH3_9BURK</name>
<reference evidence="2 3" key="1">
    <citation type="submission" date="2021-12" db="EMBL/GenBank/DDBJ databases">
        <title>Genome seq of P8.</title>
        <authorList>
            <person name="Seo T."/>
        </authorList>
    </citation>
    <scope>NUCLEOTIDE SEQUENCE [LARGE SCALE GENOMIC DNA]</scope>
    <source>
        <strain evidence="2 3">P8</strain>
    </source>
</reference>
<proteinExistence type="predicted"/>
<sequence>MKHSFTILAAAAALAVAAPAHAVLTVDGSATPGSTTVGGSAFVTLTLNVSEDFTPSTLTFNLDWSTTGLALDPGISTALGQSWATIAAGFDPDPLVTFIDTNVPGHLGVSTSGTLPVLTAGSHTVKIGFTGVTAGEHAMTYELAFGAPGFAGPDFVVAGSSSVTVSAVPEANPAMMLAAGLAVIGLLARRRRA</sequence>
<protein>
    <recommendedName>
        <fullName evidence="4">PEP-CTERM protein-sorting domain-containing protein</fullName>
    </recommendedName>
</protein>
<dbReference type="RefSeq" id="WP_233372238.1">
    <property type="nucleotide sequence ID" value="NZ_JAJTWU010000004.1"/>
</dbReference>
<organism evidence="2 3">
    <name type="scientific">Pelomonas cellulosilytica</name>
    <dbReference type="NCBI Taxonomy" id="2906762"/>
    <lineage>
        <taxon>Bacteria</taxon>
        <taxon>Pseudomonadati</taxon>
        <taxon>Pseudomonadota</taxon>
        <taxon>Betaproteobacteria</taxon>
        <taxon>Burkholderiales</taxon>
        <taxon>Sphaerotilaceae</taxon>
        <taxon>Roseateles</taxon>
    </lineage>
</organism>
<comment type="caution">
    <text evidence="2">The sequence shown here is derived from an EMBL/GenBank/DDBJ whole genome shotgun (WGS) entry which is preliminary data.</text>
</comment>